<dbReference type="CDD" id="cd23451">
    <property type="entry name" value="beta-trefoil_Ricin_laminarinase"/>
    <property type="match status" value="1"/>
</dbReference>
<name>A0A8J4E9J3_9ACTN</name>
<dbReference type="SUPFAM" id="SSF50370">
    <property type="entry name" value="Ricin B-like lectins"/>
    <property type="match status" value="1"/>
</dbReference>
<dbReference type="InterPro" id="IPR000772">
    <property type="entry name" value="Ricin_B_lectin"/>
</dbReference>
<dbReference type="GO" id="GO:0004553">
    <property type="term" value="F:hydrolase activity, hydrolyzing O-glycosyl compounds"/>
    <property type="evidence" value="ECO:0007669"/>
    <property type="project" value="InterPro"/>
</dbReference>
<evidence type="ECO:0000256" key="1">
    <source>
        <dbReference type="ARBA" id="ARBA00006865"/>
    </source>
</evidence>
<dbReference type="GO" id="GO:0005975">
    <property type="term" value="P:carbohydrate metabolic process"/>
    <property type="evidence" value="ECO:0007669"/>
    <property type="project" value="InterPro"/>
</dbReference>
<dbReference type="PROSITE" id="PS50231">
    <property type="entry name" value="RICIN_B_LECTIN"/>
    <property type="match status" value="1"/>
</dbReference>
<dbReference type="InterPro" id="IPR000757">
    <property type="entry name" value="Beta-glucanase-like"/>
</dbReference>
<accession>A0A8J4E9J3</accession>
<dbReference type="InterPro" id="IPR050546">
    <property type="entry name" value="Glycosyl_Hydrlase_16"/>
</dbReference>
<evidence type="ECO:0000259" key="3">
    <source>
        <dbReference type="PROSITE" id="PS51762"/>
    </source>
</evidence>
<dbReference type="PANTHER" id="PTHR10963">
    <property type="entry name" value="GLYCOSYL HYDROLASE-RELATED"/>
    <property type="match status" value="1"/>
</dbReference>
<dbReference type="SUPFAM" id="SSF49899">
    <property type="entry name" value="Concanavalin A-like lectins/glucanases"/>
    <property type="match status" value="1"/>
</dbReference>
<dbReference type="PANTHER" id="PTHR10963:SF55">
    <property type="entry name" value="GLYCOSIDE HYDROLASE FAMILY 16 PROTEIN"/>
    <property type="match status" value="1"/>
</dbReference>
<protein>
    <submittedName>
        <fullName evidence="4">Endo-1,3-beta-glucanase</fullName>
    </submittedName>
</protein>
<dbReference type="SMART" id="SM00458">
    <property type="entry name" value="RICIN"/>
    <property type="match status" value="1"/>
</dbReference>
<reference evidence="4" key="1">
    <citation type="submission" date="2021-01" db="EMBL/GenBank/DDBJ databases">
        <title>Whole genome shotgun sequence of Virgisporangium aurantiacum NBRC 16421.</title>
        <authorList>
            <person name="Komaki H."/>
            <person name="Tamura T."/>
        </authorList>
    </citation>
    <scope>NUCLEOTIDE SEQUENCE</scope>
    <source>
        <strain evidence="4">NBRC 16421</strain>
    </source>
</reference>
<dbReference type="PROSITE" id="PS51762">
    <property type="entry name" value="GH16_2"/>
    <property type="match status" value="1"/>
</dbReference>
<dbReference type="Gene3D" id="2.60.120.200">
    <property type="match status" value="1"/>
</dbReference>
<comment type="similarity">
    <text evidence="1">Belongs to the glycosyl hydrolase 16 family.</text>
</comment>
<dbReference type="Proteomes" id="UP000612585">
    <property type="component" value="Unassembled WGS sequence"/>
</dbReference>
<keyword evidence="5" id="KW-1185">Reference proteome</keyword>
<organism evidence="4 5">
    <name type="scientific">Virgisporangium aurantiacum</name>
    <dbReference type="NCBI Taxonomy" id="175570"/>
    <lineage>
        <taxon>Bacteria</taxon>
        <taxon>Bacillati</taxon>
        <taxon>Actinomycetota</taxon>
        <taxon>Actinomycetes</taxon>
        <taxon>Micromonosporales</taxon>
        <taxon>Micromonosporaceae</taxon>
        <taxon>Virgisporangium</taxon>
    </lineage>
</organism>
<evidence type="ECO:0000313" key="5">
    <source>
        <dbReference type="Proteomes" id="UP000612585"/>
    </source>
</evidence>
<dbReference type="CDD" id="cd08023">
    <property type="entry name" value="GH16_laminarinase_like"/>
    <property type="match status" value="1"/>
</dbReference>
<dbReference type="Gene3D" id="2.80.10.50">
    <property type="match status" value="2"/>
</dbReference>
<proteinExistence type="inferred from homology"/>
<dbReference type="Pfam" id="PF00722">
    <property type="entry name" value="Glyco_hydro_16"/>
    <property type="match status" value="2"/>
</dbReference>
<feature type="compositionally biased region" description="Basic and acidic residues" evidence="2">
    <location>
        <begin position="39"/>
        <end position="51"/>
    </location>
</feature>
<dbReference type="AlphaFoldDB" id="A0A8J4E9J3"/>
<comment type="caution">
    <text evidence="4">The sequence shown here is derived from an EMBL/GenBank/DDBJ whole genome shotgun (WGS) entry which is preliminary data.</text>
</comment>
<dbReference type="InterPro" id="IPR035992">
    <property type="entry name" value="Ricin_B-like_lectins"/>
</dbReference>
<dbReference type="InterPro" id="IPR013320">
    <property type="entry name" value="ConA-like_dom_sf"/>
</dbReference>
<evidence type="ECO:0000313" key="4">
    <source>
        <dbReference type="EMBL" id="GIJ63807.1"/>
    </source>
</evidence>
<dbReference type="EMBL" id="BOPG01000103">
    <property type="protein sequence ID" value="GIJ63807.1"/>
    <property type="molecule type" value="Genomic_DNA"/>
</dbReference>
<dbReference type="Pfam" id="PF00652">
    <property type="entry name" value="Ricin_B_lectin"/>
    <property type="match status" value="1"/>
</dbReference>
<feature type="domain" description="GH16" evidence="3">
    <location>
        <begin position="95"/>
        <end position="359"/>
    </location>
</feature>
<evidence type="ECO:0000256" key="2">
    <source>
        <dbReference type="SAM" id="MobiDB-lite"/>
    </source>
</evidence>
<sequence length="496" mass="53677">MSYPESALTSATWGLEQAFPPIVPSPPLLEKGTPAVETQQERTSPRLRGRAADRALSRGHRRLMVLLTAAATALVGIAVVQQQPAHAAWNLVWADEFNGSGAPSSANWNYNVGNGLNPGLNAFDGWGNGEWEWYRPENCTQSGGNLVMRANWLTTPITVNGRNFYQTSCRMTTDTKKSFQYGRIEARMALPTATGSWPAFWMLGDSCDETSTSAYNPAQTYYDRLPTNWASCGEVDIMEHANANATVTNNIFWDLRTGVFPWTAGQNANYVANPAVNNAAAFHVYAIEWTAAQIRWYVDGAQTHVIDTTPATLEEFRKPFHVIFNLALGGTYPGQNPVQSQFPLTASIDYVRYYQDGGGTTPPPTGGPATQINGPGGKCVDVAGNDTGGNGAAVQLWTCQGPSLSKDQQWSWDGQTLRTLGRCLDVASAGTSNGTKVQLWDCNGSGAQNWVQEGNRLRNPNSNKCLDSPGGSTADGARLQIWDCNGSAAQYFVKAA</sequence>
<gene>
    <name evidence="4" type="ORF">Vau01_113230</name>
</gene>
<feature type="region of interest" description="Disordered" evidence="2">
    <location>
        <begin position="24"/>
        <end position="51"/>
    </location>
</feature>